<name>A0A6I5NH26_9BIFI</name>
<reference evidence="2 3" key="1">
    <citation type="submission" date="2019-09" db="EMBL/GenBank/DDBJ databases">
        <title>Phylogenetic characterization of a novel taxon of the genus Bifidobacterium: Bifidobacterium choloepi sp. nov.</title>
        <authorList>
            <person name="Modesto M."/>
            <person name="Satti M."/>
        </authorList>
    </citation>
    <scope>NUCLEOTIDE SEQUENCE [LARGE SCALE GENOMIC DNA]</scope>
    <source>
        <strain evidence="2 3">BRDM6</strain>
    </source>
</reference>
<dbReference type="Proteomes" id="UP000469292">
    <property type="component" value="Unassembled WGS sequence"/>
</dbReference>
<accession>A0A6I5NH26</accession>
<keyword evidence="1" id="KW-0812">Transmembrane</keyword>
<protein>
    <recommendedName>
        <fullName evidence="4">Colicin transporter</fullName>
    </recommendedName>
</protein>
<proteinExistence type="predicted"/>
<dbReference type="RefSeq" id="WP_163228140.1">
    <property type="nucleotide sequence ID" value="NZ_VYSG01000004.1"/>
</dbReference>
<keyword evidence="1" id="KW-1133">Transmembrane helix</keyword>
<keyword evidence="3" id="KW-1185">Reference proteome</keyword>
<organism evidence="2 3">
    <name type="scientific">Bifidobacterium choloepi</name>
    <dbReference type="NCBI Taxonomy" id="2614131"/>
    <lineage>
        <taxon>Bacteria</taxon>
        <taxon>Bacillati</taxon>
        <taxon>Actinomycetota</taxon>
        <taxon>Actinomycetes</taxon>
        <taxon>Bifidobacteriales</taxon>
        <taxon>Bifidobacteriaceae</taxon>
        <taxon>Bifidobacterium</taxon>
    </lineage>
</organism>
<sequence>MAGEKEQGERKRWWTQRRLAIAGAAVAVVLVMSWGIYEASDNSDQVAEAKSTCLEAADAARVAANQYNSLYVGDATTAAQIGSDDVSDPAVLTALSDAMDAETPANVVCKADSTSGYESETSQLNENTDWYNTHYASLKKAVDAVMDAKK</sequence>
<evidence type="ECO:0008006" key="4">
    <source>
        <dbReference type="Google" id="ProtNLM"/>
    </source>
</evidence>
<comment type="caution">
    <text evidence="2">The sequence shown here is derived from an EMBL/GenBank/DDBJ whole genome shotgun (WGS) entry which is preliminary data.</text>
</comment>
<evidence type="ECO:0000313" key="2">
    <source>
        <dbReference type="EMBL" id="NEG70544.1"/>
    </source>
</evidence>
<keyword evidence="1" id="KW-0472">Membrane</keyword>
<dbReference type="EMBL" id="VYSG01000004">
    <property type="protein sequence ID" value="NEG70544.1"/>
    <property type="molecule type" value="Genomic_DNA"/>
</dbReference>
<evidence type="ECO:0000256" key="1">
    <source>
        <dbReference type="SAM" id="Phobius"/>
    </source>
</evidence>
<feature type="transmembrane region" description="Helical" evidence="1">
    <location>
        <begin position="19"/>
        <end position="37"/>
    </location>
</feature>
<evidence type="ECO:0000313" key="3">
    <source>
        <dbReference type="Proteomes" id="UP000469292"/>
    </source>
</evidence>
<gene>
    <name evidence="2" type="ORF">F6S87_08060</name>
</gene>
<dbReference type="AlphaFoldDB" id="A0A6I5NH26"/>